<keyword evidence="2" id="KW-0396">Initiation factor</keyword>
<dbReference type="SUPFAM" id="SSF48371">
    <property type="entry name" value="ARM repeat"/>
    <property type="match status" value="1"/>
</dbReference>
<evidence type="ECO:0000313" key="6">
    <source>
        <dbReference type="EMBL" id="TBU58197.1"/>
    </source>
</evidence>
<dbReference type="GO" id="GO:0003729">
    <property type="term" value="F:mRNA binding"/>
    <property type="evidence" value="ECO:0007669"/>
    <property type="project" value="TreeGrafter"/>
</dbReference>
<dbReference type="STRING" id="114155.A0A4Q9MTE5"/>
<feature type="non-terminal residue" evidence="5">
    <location>
        <position position="234"/>
    </location>
</feature>
<evidence type="ECO:0000256" key="3">
    <source>
        <dbReference type="ARBA" id="ARBA00022917"/>
    </source>
</evidence>
<dbReference type="OMA" id="ERCWATK"/>
<dbReference type="GO" id="GO:0016281">
    <property type="term" value="C:eukaryotic translation initiation factor 4F complex"/>
    <property type="evidence" value="ECO:0007669"/>
    <property type="project" value="TreeGrafter"/>
</dbReference>
<proteinExistence type="inferred from homology"/>
<feature type="non-terminal residue" evidence="5">
    <location>
        <position position="1"/>
    </location>
</feature>
<name>A0A4Q9MTE5_9APHY</name>
<evidence type="ECO:0000256" key="2">
    <source>
        <dbReference type="ARBA" id="ARBA00022540"/>
    </source>
</evidence>
<dbReference type="OrthoDB" id="514777at2759"/>
<dbReference type="Proteomes" id="UP000292082">
    <property type="component" value="Unassembled WGS sequence"/>
</dbReference>
<protein>
    <submittedName>
        <fullName evidence="5">Armadillo-type protein</fullName>
    </submittedName>
</protein>
<keyword evidence="7" id="KW-1185">Reference proteome</keyword>
<dbReference type="GO" id="GO:0003743">
    <property type="term" value="F:translation initiation factor activity"/>
    <property type="evidence" value="ECO:0007669"/>
    <property type="project" value="UniProtKB-KW"/>
</dbReference>
<dbReference type="PANTHER" id="PTHR23253:SF9">
    <property type="entry name" value="EUKARYOTIC TRANSLATION INITIATION FACTOR 4 GAMMA 2"/>
    <property type="match status" value="1"/>
</dbReference>
<dbReference type="SMART" id="SM00543">
    <property type="entry name" value="MIF4G"/>
    <property type="match status" value="1"/>
</dbReference>
<feature type="domain" description="MIF4G" evidence="4">
    <location>
        <begin position="7"/>
        <end position="230"/>
    </location>
</feature>
<dbReference type="PANTHER" id="PTHR23253">
    <property type="entry name" value="EUKARYOTIC TRANSLATION INITIATION FACTOR 4 GAMMA"/>
    <property type="match status" value="1"/>
</dbReference>
<dbReference type="AlphaFoldDB" id="A0A4Q9MTE5"/>
<dbReference type="Pfam" id="PF02854">
    <property type="entry name" value="MIF4G"/>
    <property type="match status" value="1"/>
</dbReference>
<dbReference type="Gene3D" id="1.25.40.180">
    <property type="match status" value="1"/>
</dbReference>
<evidence type="ECO:0000259" key="4">
    <source>
        <dbReference type="SMART" id="SM00543"/>
    </source>
</evidence>
<accession>A0A4Q9MTE5</accession>
<reference evidence="5 7" key="1">
    <citation type="submission" date="2019-01" db="EMBL/GenBank/DDBJ databases">
        <title>Draft genome sequences of three monokaryotic isolates of the white-rot basidiomycete fungus Dichomitus squalens.</title>
        <authorList>
            <consortium name="DOE Joint Genome Institute"/>
            <person name="Lopez S.C."/>
            <person name="Andreopoulos B."/>
            <person name="Pangilinan J."/>
            <person name="Lipzen A."/>
            <person name="Riley R."/>
            <person name="Ahrendt S."/>
            <person name="Ng V."/>
            <person name="Barry K."/>
            <person name="Daum C."/>
            <person name="Grigoriev I.V."/>
            <person name="Hilden K.S."/>
            <person name="Makela M.R."/>
            <person name="de Vries R.P."/>
        </authorList>
    </citation>
    <scope>NUCLEOTIDE SEQUENCE [LARGE SCALE GENOMIC DNA]</scope>
    <source>
        <strain evidence="6 7">CBS 464.89</strain>
        <strain evidence="5">OM18370.1</strain>
    </source>
</reference>
<dbReference type="InterPro" id="IPR016024">
    <property type="entry name" value="ARM-type_fold"/>
</dbReference>
<organism evidence="5">
    <name type="scientific">Dichomitus squalens</name>
    <dbReference type="NCBI Taxonomy" id="114155"/>
    <lineage>
        <taxon>Eukaryota</taxon>
        <taxon>Fungi</taxon>
        <taxon>Dikarya</taxon>
        <taxon>Basidiomycota</taxon>
        <taxon>Agaricomycotina</taxon>
        <taxon>Agaricomycetes</taxon>
        <taxon>Polyporales</taxon>
        <taxon>Polyporaceae</taxon>
        <taxon>Dichomitus</taxon>
    </lineage>
</organism>
<keyword evidence="3" id="KW-0648">Protein biosynthesis</keyword>
<dbReference type="InterPro" id="IPR003890">
    <property type="entry name" value="MIF4G-like_typ-3"/>
</dbReference>
<comment type="similarity">
    <text evidence="1">Belongs to the eukaryotic initiation factor 4G family.</text>
</comment>
<evidence type="ECO:0000313" key="5">
    <source>
        <dbReference type="EMBL" id="TBU31099.1"/>
    </source>
</evidence>
<evidence type="ECO:0000313" key="7">
    <source>
        <dbReference type="Proteomes" id="UP000292082"/>
    </source>
</evidence>
<dbReference type="EMBL" id="ML143401">
    <property type="protein sequence ID" value="TBU31099.1"/>
    <property type="molecule type" value="Genomic_DNA"/>
</dbReference>
<evidence type="ECO:0000256" key="1">
    <source>
        <dbReference type="ARBA" id="ARBA00005775"/>
    </source>
</evidence>
<dbReference type="Proteomes" id="UP000292957">
    <property type="component" value="Unassembled WGS sequence"/>
</dbReference>
<sequence>EAPQDVDAELSAILDGVSTHHVTPATDRLVAYANRSANERDGRSLIRVANVIVEKAMDDMGRSELYAQLCHGISERIDPGIRASGVKAANGKRCAGGQLFRKFLLNRCQDEFERGVDEDNTSFAEIATRRQRYLGLVKFLGELFKVKLLTERIIQQTIQTFLGNIESPRDFHIDGLHTILTTVGHLLDTEEGREHLDVYFQHIKELSESNAVSPRLRLMLQSLIELRREQWYDK</sequence>
<dbReference type="EMBL" id="ML145127">
    <property type="protein sequence ID" value="TBU58197.1"/>
    <property type="molecule type" value="Genomic_DNA"/>
</dbReference>
<gene>
    <name evidence="6" type="ORF">BD310DRAFT_779033</name>
    <name evidence="5" type="ORF">BD311DRAFT_608743</name>
</gene>